<sequence length="459" mass="51688">MLKRKLKFIAAAIGMVGIFAIPTSLSLISCSKNSTESSTQSFDVVLNQSSVSTKSNSFATITNTNTNVDNTITPDRPSVLPFWPSNGNSENEIDPNFNQNAIMEFASLIDATIDKITSTTKKIIESDLNDVVLDFLSTIENENHNTEISLCERTDINGNVIKVNNITLDKDFFNTKKININLTVSYNIESNTKDKDNKKILTTTFDFPFYIEFVGMNELIPLVQKIQKHDANIAGSNNKVDFKDIKEIFLGEHYKNDKDGWKNAFKHSNSYEYDYDKSSLQDNGLINYVSSFNSNVSSNAKMLGYTFNISDFWVALEASISGVSTQKDNVVNSQDLTFWAPSTNLNKMFVPNFGNVNNEYNLKIDINNLKSSSGHDTFENSYLTFKNLLATNSNNPISVYNELNKICKISLPESTIQNLASATISPSNNLGADDDDFEIKLKDKFGNKFEFEFYKSWWF</sequence>
<organism evidence="1 2">
    <name type="scientific">Candidatus Ureaplasma intestinipullorum</name>
    <dbReference type="NCBI Taxonomy" id="2838770"/>
    <lineage>
        <taxon>Bacteria</taxon>
        <taxon>Bacillati</taxon>
        <taxon>Mycoplasmatota</taxon>
        <taxon>Mycoplasmoidales</taxon>
        <taxon>Mycoplasmoidaceae</taxon>
        <taxon>Ureaplasma</taxon>
    </lineage>
</organism>
<evidence type="ECO:0000313" key="1">
    <source>
        <dbReference type="EMBL" id="MBU3830864.1"/>
    </source>
</evidence>
<name>A0A9E2KWS6_9BACT</name>
<reference evidence="1" key="2">
    <citation type="submission" date="2021-04" db="EMBL/GenBank/DDBJ databases">
        <authorList>
            <person name="Gilroy R."/>
        </authorList>
    </citation>
    <scope>NUCLEOTIDE SEQUENCE</scope>
    <source>
        <strain evidence="1">A5-1222</strain>
    </source>
</reference>
<gene>
    <name evidence="1" type="ORF">H9897_01790</name>
</gene>
<evidence type="ECO:0000313" key="2">
    <source>
        <dbReference type="Proteomes" id="UP000824247"/>
    </source>
</evidence>
<accession>A0A9E2KWS6</accession>
<comment type="caution">
    <text evidence="1">The sequence shown here is derived from an EMBL/GenBank/DDBJ whole genome shotgun (WGS) entry which is preliminary data.</text>
</comment>
<reference evidence="1" key="1">
    <citation type="journal article" date="2021" name="PeerJ">
        <title>Extensive microbial diversity within the chicken gut microbiome revealed by metagenomics and culture.</title>
        <authorList>
            <person name="Gilroy R."/>
            <person name="Ravi A."/>
            <person name="Getino M."/>
            <person name="Pursley I."/>
            <person name="Horton D.L."/>
            <person name="Alikhan N.F."/>
            <person name="Baker D."/>
            <person name="Gharbi K."/>
            <person name="Hall N."/>
            <person name="Watson M."/>
            <person name="Adriaenssens E.M."/>
            <person name="Foster-Nyarko E."/>
            <person name="Jarju S."/>
            <person name="Secka A."/>
            <person name="Antonio M."/>
            <person name="Oren A."/>
            <person name="Chaudhuri R.R."/>
            <person name="La Ragione R."/>
            <person name="Hildebrand F."/>
            <person name="Pallen M.J."/>
        </authorList>
    </citation>
    <scope>NUCLEOTIDE SEQUENCE</scope>
    <source>
        <strain evidence="1">A5-1222</strain>
    </source>
</reference>
<dbReference type="EMBL" id="JAHLFM010000026">
    <property type="protein sequence ID" value="MBU3830864.1"/>
    <property type="molecule type" value="Genomic_DNA"/>
</dbReference>
<proteinExistence type="predicted"/>
<dbReference type="AlphaFoldDB" id="A0A9E2KWS6"/>
<dbReference type="Proteomes" id="UP000824247">
    <property type="component" value="Unassembled WGS sequence"/>
</dbReference>
<dbReference type="PROSITE" id="PS51257">
    <property type="entry name" value="PROKAR_LIPOPROTEIN"/>
    <property type="match status" value="1"/>
</dbReference>
<protein>
    <recommendedName>
        <fullName evidence="3">Lipoprotein</fullName>
    </recommendedName>
</protein>
<evidence type="ECO:0008006" key="3">
    <source>
        <dbReference type="Google" id="ProtNLM"/>
    </source>
</evidence>